<dbReference type="HOGENOM" id="CLU_243067_0_0_1"/>
<sequence length="1634" mass="182540">MGVMSRRVLPACGNLCFFCPSLRARSRHPVKRYKKMLAEIFPRNQEAEPNDRKIGKLCEYASRNPLRIPKITEYLEQKCYKELRNGNIGSVKVVLCIYKKLLSSCKEQMPLFSCSLLSIVRTLLEQTREEEVQILGCNTLVDFISLQTVNSHMFNLEGLIPKLCQLAQEMGDDERSLRLRSAGMQALAFMVSFIGEHSQLSMDLDMIISVILENYMDLEKGQEDTKDIDQNSETMIPNMTKKVSFKPNPVTDYKLENMDISKSPSYWSMVCLCNIAKLAKETTTVRRVLEPLLTAFDSGDYWSPQKGVASSVLLFLQSRLEESGENCHVLVSSLIKHLDHKNVMKQQGLQVNMVNVATCLVLHAKQQASGAMTAVIADLIKHLRKCLQNAAESDVCVNETQQNSDLQHALENCIAELSNKVGDAGPVLDMLAVVLETISTNVVLSRTTASAVLRAAHIVSVVPNVSYHKKVFPDALFHQLLLAMSHADCKTRVEAHNILSVVLLRTLRLPWSDQHKETSEVVPGTLSVDGICTVRNQSTSLQEEEKEKVEKSLNSELRKDVNHISYPSVSRHTSQQLSGQSLDSLKDLDDGIKSLCSLRLSSHQVNMLLSSLWIQATSTDNTPENFEAMASTYQITLLFSLAKRSNHMALVRCFQLAFSLRNLSLNQDDFWYNVEGGMQHSRRRSIFTFASYMLIFGAKISNILELVPIVKESLTAQMVDPYLVLEGDIRLRAVCSGFPQEEAYGSDKDDSAALNSSVIIADDRRLKEIVISHFTSKFQTLSEEEQSNLRKEIQSDFSRDDTHPLGGKLFTDTPGPSSPLNQTELPAFEEVELSDIVAFEGISPGASGSQSGHRTSLSTNTNPVDVLSVNELLESVSETARQVASLPVSSVPVPYDQMMNQCEALVTGKQQKMSVLRSFKPQATKAITLSEDDEKDEQYLLKETEEAGEDDQKAIIVADVQPQGQLGFFSQEVPQNSFRVEKCAGSGRSVNVLCLVCSENDKLGMEEVDCSLPVTKTTTTMVSCPTEDAIRALLESLVDPLLPSKPTDDVPSKSVRESVAKQVHALVLLYNYYHRKDNPHLECLSFESFRSLATVMRPALLQHLKEDGDSGQTVLLEKVIVDACSLSMSLDASSDLFILNKYPIRKVAVLLVDSEKKNCYLQHSSITQGVWSLLEKPIEKEKTARENQKEEVVFQKVAFAAIKEATGVNHKDIEILERHLVCSLSEEKAAVRFYIMKCTSQDKFSGENPVEEVLSCMQGPLFEKSFSDWTMNSIVEYFHVLPYASLIEDWFSRRGDTESVIEKEPESVCDDIESNGKADATKESELSDIFKRRENAALKRRYEIKAKKVAALLSNPRARGKATPRLQNRYLKGSTSVAKEPNVHSETVFALNAKNVDNKMSPCKDSYSNGEKGGFEVASDPKDLKERGIQRKKAVPDRLNSILKLNATPVSAHNANLNLEELQTSLLSKATSLSETALKVLHCKRDKLTRQQRNIEDEIAKCDKCIQNIKGDWELQLETVLECCNETYPRRMLQESLDKSACQSNKRLKLCETLPTTKSLCQKLDDICLVNNWVLPNYRVSPSDGGYEAEVTITGNHVAYTIHGEEKSDPEEARESAADCLLTKLQHSTTANLS</sequence>
<evidence type="ECO:0000259" key="1">
    <source>
        <dbReference type="Pfam" id="PF25500"/>
    </source>
</evidence>
<dbReference type="Pfam" id="PF25502">
    <property type="entry name" value="DUF7915"/>
    <property type="match status" value="1"/>
</dbReference>
<dbReference type="EMBL" id="GL348713">
    <property type="protein sequence ID" value="EFH68572.1"/>
    <property type="molecule type" value="Genomic_DNA"/>
</dbReference>
<dbReference type="eggNOG" id="KOG1877">
    <property type="taxonomic scope" value="Eukaryota"/>
</dbReference>
<evidence type="ECO:0000313" key="4">
    <source>
        <dbReference type="Proteomes" id="UP000008694"/>
    </source>
</evidence>
<feature type="domain" description="DUF7913" evidence="1">
    <location>
        <begin position="1023"/>
        <end position="1131"/>
    </location>
</feature>
<dbReference type="InterPro" id="IPR016024">
    <property type="entry name" value="ARM-type_fold"/>
</dbReference>
<evidence type="ECO:0000259" key="2">
    <source>
        <dbReference type="Pfam" id="PF25502"/>
    </source>
</evidence>
<name>D7KF95_ARALL</name>
<protein>
    <submittedName>
        <fullName evidence="3">Predicted protein</fullName>
    </submittedName>
</protein>
<dbReference type="Pfam" id="PF25500">
    <property type="entry name" value="DUF7913"/>
    <property type="match status" value="1"/>
</dbReference>
<dbReference type="Proteomes" id="UP000008694">
    <property type="component" value="Unassembled WGS sequence"/>
</dbReference>
<evidence type="ECO:0000313" key="3">
    <source>
        <dbReference type="EMBL" id="EFH68572.1"/>
    </source>
</evidence>
<dbReference type="InterPro" id="IPR055296">
    <property type="entry name" value="SRL2-like"/>
</dbReference>
<dbReference type="PANTHER" id="PTHR46087">
    <property type="entry name" value="PUTATIVE, EXPRESSED-RELATED"/>
    <property type="match status" value="1"/>
</dbReference>
<dbReference type="InterPro" id="IPR049152">
    <property type="entry name" value="EFR3-like_ARM"/>
</dbReference>
<dbReference type="STRING" id="81972.D7KF95"/>
<dbReference type="PANTHER" id="PTHR46087:SF1">
    <property type="entry name" value="ARM REPEAT SUPERFAMILY PROTEIN"/>
    <property type="match status" value="1"/>
</dbReference>
<dbReference type="SUPFAM" id="SSF48371">
    <property type="entry name" value="ARM repeat"/>
    <property type="match status" value="1"/>
</dbReference>
<dbReference type="InterPro" id="IPR057235">
    <property type="entry name" value="DUF7913"/>
</dbReference>
<organism evidence="4">
    <name type="scientific">Arabidopsis lyrata subsp. lyrata</name>
    <name type="common">Lyre-leaved rock-cress</name>
    <dbReference type="NCBI Taxonomy" id="81972"/>
    <lineage>
        <taxon>Eukaryota</taxon>
        <taxon>Viridiplantae</taxon>
        <taxon>Streptophyta</taxon>
        <taxon>Embryophyta</taxon>
        <taxon>Tracheophyta</taxon>
        <taxon>Spermatophyta</taxon>
        <taxon>Magnoliopsida</taxon>
        <taxon>eudicotyledons</taxon>
        <taxon>Gunneridae</taxon>
        <taxon>Pentapetalae</taxon>
        <taxon>rosids</taxon>
        <taxon>malvids</taxon>
        <taxon>Brassicales</taxon>
        <taxon>Brassicaceae</taxon>
        <taxon>Camelineae</taxon>
        <taxon>Arabidopsis</taxon>
    </lineage>
</organism>
<reference evidence="4" key="1">
    <citation type="journal article" date="2011" name="Nat. Genet.">
        <title>The Arabidopsis lyrata genome sequence and the basis of rapid genome size change.</title>
        <authorList>
            <person name="Hu T.T."/>
            <person name="Pattyn P."/>
            <person name="Bakker E.G."/>
            <person name="Cao J."/>
            <person name="Cheng J.-F."/>
            <person name="Clark R.M."/>
            <person name="Fahlgren N."/>
            <person name="Fawcett J.A."/>
            <person name="Grimwood J."/>
            <person name="Gundlach H."/>
            <person name="Haberer G."/>
            <person name="Hollister J.D."/>
            <person name="Ossowski S."/>
            <person name="Ottilar R.P."/>
            <person name="Salamov A.A."/>
            <person name="Schneeberger K."/>
            <person name="Spannagl M."/>
            <person name="Wang X."/>
            <person name="Yang L."/>
            <person name="Nasrallah M.E."/>
            <person name="Bergelson J."/>
            <person name="Carrington J.C."/>
            <person name="Gaut B.S."/>
            <person name="Schmutz J."/>
            <person name="Mayer K.F.X."/>
            <person name="Van de Peer Y."/>
            <person name="Grigoriev I.V."/>
            <person name="Nordborg M."/>
            <person name="Weigel D."/>
            <person name="Guo Y.-L."/>
        </authorList>
    </citation>
    <scope>NUCLEOTIDE SEQUENCE [LARGE SCALE GENOMIC DNA]</scope>
    <source>
        <strain evidence="4">cv. MN47</strain>
    </source>
</reference>
<feature type="domain" description="DUF7915" evidence="2">
    <location>
        <begin position="1178"/>
        <end position="1293"/>
    </location>
</feature>
<accession>D7KF95</accession>
<dbReference type="Gramene" id="Al_scaffold_0001_534">
    <property type="protein sequence ID" value="Al_scaffold_0001_534"/>
    <property type="gene ID" value="Al_scaffold_0001_534"/>
</dbReference>
<keyword evidence="4" id="KW-1185">Reference proteome</keyword>
<dbReference type="Pfam" id="PF21052">
    <property type="entry name" value="EFR3_ARM"/>
    <property type="match status" value="1"/>
</dbReference>
<gene>
    <name evidence="3" type="ORF">ARALYDRAFT_678211</name>
</gene>
<proteinExistence type="predicted"/>
<dbReference type="InterPro" id="IPR057237">
    <property type="entry name" value="DUF7915"/>
</dbReference>